<protein>
    <recommendedName>
        <fullName evidence="1">DUF6673 domain-containing protein</fullName>
    </recommendedName>
</protein>
<dbReference type="eggNOG" id="ENOG50308NQ">
    <property type="taxonomic scope" value="Bacteria"/>
</dbReference>
<dbReference type="STRING" id="545697.HMPREF0216_02856"/>
<reference evidence="2 3" key="1">
    <citation type="submission" date="2012-05" db="EMBL/GenBank/DDBJ databases">
        <authorList>
            <person name="Weinstock G."/>
            <person name="Sodergren E."/>
            <person name="Lobos E.A."/>
            <person name="Fulton L."/>
            <person name="Fulton R."/>
            <person name="Courtney L."/>
            <person name="Fronick C."/>
            <person name="O'Laughlin M."/>
            <person name="Godfrey J."/>
            <person name="Wilson R.M."/>
            <person name="Miner T."/>
            <person name="Farmer C."/>
            <person name="Delehaunty K."/>
            <person name="Cordes M."/>
            <person name="Minx P."/>
            <person name="Tomlinson C."/>
            <person name="Chen J."/>
            <person name="Wollam A."/>
            <person name="Pepin K.H."/>
            <person name="Bhonagiri V."/>
            <person name="Zhang X."/>
            <person name="Suruliraj S."/>
            <person name="Warren W."/>
            <person name="Mitreva M."/>
            <person name="Mardis E.R."/>
            <person name="Wilson R.K."/>
        </authorList>
    </citation>
    <scope>NUCLEOTIDE SEQUENCE [LARGE SCALE GENOMIC DNA]</scope>
    <source>
        <strain evidence="2 3">DSM 1785</strain>
    </source>
</reference>
<evidence type="ECO:0000313" key="3">
    <source>
        <dbReference type="Proteomes" id="UP000010420"/>
    </source>
</evidence>
<gene>
    <name evidence="2" type="ORF">HMPREF0216_02856</name>
</gene>
<proteinExistence type="predicted"/>
<evidence type="ECO:0000313" key="2">
    <source>
        <dbReference type="EMBL" id="EKY23896.1"/>
    </source>
</evidence>
<keyword evidence="3" id="KW-1185">Reference proteome</keyword>
<dbReference type="AlphaFoldDB" id="L1Q7K2"/>
<comment type="caution">
    <text evidence="2">The sequence shown here is derived from an EMBL/GenBank/DDBJ whole genome shotgun (WGS) entry which is preliminary data.</text>
</comment>
<dbReference type="RefSeq" id="WP_005215094.1">
    <property type="nucleotide sequence ID" value="NZ_KB291681.1"/>
</dbReference>
<dbReference type="Pfam" id="PF20378">
    <property type="entry name" value="DUF6673"/>
    <property type="match status" value="1"/>
</dbReference>
<dbReference type="InterPro" id="IPR046655">
    <property type="entry name" value="DUF6673"/>
</dbReference>
<dbReference type="PATRIC" id="fig|545697.3.peg.2807"/>
<name>L1Q7K2_9CLOT</name>
<dbReference type="Proteomes" id="UP000010420">
    <property type="component" value="Unassembled WGS sequence"/>
</dbReference>
<dbReference type="EMBL" id="AMEZ01000092">
    <property type="protein sequence ID" value="EKY23896.1"/>
    <property type="molecule type" value="Genomic_DNA"/>
</dbReference>
<organism evidence="2 3">
    <name type="scientific">Clostridium celatum DSM 1785</name>
    <dbReference type="NCBI Taxonomy" id="545697"/>
    <lineage>
        <taxon>Bacteria</taxon>
        <taxon>Bacillati</taxon>
        <taxon>Bacillota</taxon>
        <taxon>Clostridia</taxon>
        <taxon>Eubacteriales</taxon>
        <taxon>Clostridiaceae</taxon>
        <taxon>Clostridium</taxon>
    </lineage>
</organism>
<evidence type="ECO:0000259" key="1">
    <source>
        <dbReference type="Pfam" id="PF20378"/>
    </source>
</evidence>
<feature type="domain" description="DUF6673" evidence="1">
    <location>
        <begin position="1"/>
        <end position="113"/>
    </location>
</feature>
<dbReference type="HOGENOM" id="CLU_161951_1_0_9"/>
<dbReference type="OrthoDB" id="2064118at2"/>
<sequence length="113" mass="13116">MIINGVELEDLDIYDVEVAEKYEKVIENINKNQKFEGLKDSVVIRKLCEEIFNVFNELFGEGTDRKVFGDRVNLKICLEAFASLTDQINSQKEELENIVSKYSPNRAQRRAKK</sequence>
<accession>L1Q7K2</accession>